<dbReference type="GO" id="GO:0003677">
    <property type="term" value="F:DNA binding"/>
    <property type="evidence" value="ECO:0007669"/>
    <property type="project" value="UniProtKB-KW"/>
</dbReference>
<name>A0ABS2KNS6_9NOCA</name>
<dbReference type="Pfam" id="PF03466">
    <property type="entry name" value="LysR_substrate"/>
    <property type="match status" value="1"/>
</dbReference>
<feature type="domain" description="HTH lysR-type" evidence="6">
    <location>
        <begin position="1"/>
        <end position="58"/>
    </location>
</feature>
<dbReference type="Gene3D" id="3.40.190.10">
    <property type="entry name" value="Periplasmic binding protein-like II"/>
    <property type="match status" value="2"/>
</dbReference>
<keyword evidence="2" id="KW-0805">Transcription regulation</keyword>
<dbReference type="InterPro" id="IPR005119">
    <property type="entry name" value="LysR_subst-bd"/>
</dbReference>
<proteinExistence type="inferred from homology"/>
<evidence type="ECO:0000256" key="3">
    <source>
        <dbReference type="ARBA" id="ARBA00023125"/>
    </source>
</evidence>
<comment type="similarity">
    <text evidence="1">Belongs to the LysR transcriptional regulatory family.</text>
</comment>
<keyword evidence="8" id="KW-1185">Reference proteome</keyword>
<dbReference type="SUPFAM" id="SSF53850">
    <property type="entry name" value="Periplasmic binding protein-like II"/>
    <property type="match status" value="1"/>
</dbReference>
<protein>
    <submittedName>
        <fullName evidence="7">DNA-binding transcriptional LysR family regulator</fullName>
    </submittedName>
</protein>
<evidence type="ECO:0000256" key="1">
    <source>
        <dbReference type="ARBA" id="ARBA00009437"/>
    </source>
</evidence>
<evidence type="ECO:0000256" key="4">
    <source>
        <dbReference type="ARBA" id="ARBA00023159"/>
    </source>
</evidence>
<evidence type="ECO:0000313" key="8">
    <source>
        <dbReference type="Proteomes" id="UP000703038"/>
    </source>
</evidence>
<evidence type="ECO:0000313" key="7">
    <source>
        <dbReference type="EMBL" id="MBM7413300.1"/>
    </source>
</evidence>
<dbReference type="PROSITE" id="PS50931">
    <property type="entry name" value="HTH_LYSR"/>
    <property type="match status" value="1"/>
</dbReference>
<keyword evidence="3 7" id="KW-0238">DNA-binding</keyword>
<dbReference type="InterPro" id="IPR036388">
    <property type="entry name" value="WH-like_DNA-bd_sf"/>
</dbReference>
<dbReference type="PANTHER" id="PTHR30346">
    <property type="entry name" value="TRANSCRIPTIONAL DUAL REGULATOR HCAR-RELATED"/>
    <property type="match status" value="1"/>
</dbReference>
<evidence type="ECO:0000259" key="6">
    <source>
        <dbReference type="PROSITE" id="PS50931"/>
    </source>
</evidence>
<evidence type="ECO:0000256" key="5">
    <source>
        <dbReference type="ARBA" id="ARBA00023163"/>
    </source>
</evidence>
<sequence>MDVHHLRCFDAVARELHFGNAAARLHLTPSPVSRAVKELERELGVDLFVRKHHEIVLTPAGVALAPRARAVLADIADMALIAQSTAPDRARVVRVGGSFHLPPTYFDEFLELAQGVAAPRVVDVVSHPSAQLVSSVEQGELDIAMVYLPVDIPEISVLETARLSFWVAMKSDDPLTAEERVALADLRDRTVAIASARSQPAAVNGLSERLRREVGAVRHLDDTDMMSIANHVRRSDDLTLSLDPAMGGTSRVFDDAAFALRPLDEPSIHFSVGLVWRTSAAAGDRLVDSLVEAARTRWCSGPDSL</sequence>
<gene>
    <name evidence="7" type="ORF">JOE42_000033</name>
</gene>
<dbReference type="RefSeq" id="WP_204865896.1">
    <property type="nucleotide sequence ID" value="NZ_JAFBBK010000001.1"/>
</dbReference>
<evidence type="ECO:0000256" key="2">
    <source>
        <dbReference type="ARBA" id="ARBA00023015"/>
    </source>
</evidence>
<dbReference type="SUPFAM" id="SSF46785">
    <property type="entry name" value="Winged helix' DNA-binding domain"/>
    <property type="match status" value="1"/>
</dbReference>
<organism evidence="7 8">
    <name type="scientific">Rhodococcoides corynebacterioides</name>
    <dbReference type="NCBI Taxonomy" id="53972"/>
    <lineage>
        <taxon>Bacteria</taxon>
        <taxon>Bacillati</taxon>
        <taxon>Actinomycetota</taxon>
        <taxon>Actinomycetes</taxon>
        <taxon>Mycobacteriales</taxon>
        <taxon>Nocardiaceae</taxon>
        <taxon>Rhodococcoides</taxon>
    </lineage>
</organism>
<dbReference type="InterPro" id="IPR036390">
    <property type="entry name" value="WH_DNA-bd_sf"/>
</dbReference>
<dbReference type="PRINTS" id="PR00039">
    <property type="entry name" value="HTHLYSR"/>
</dbReference>
<dbReference type="InterPro" id="IPR000847">
    <property type="entry name" value="LysR_HTH_N"/>
</dbReference>
<keyword evidence="5" id="KW-0804">Transcription</keyword>
<comment type="caution">
    <text evidence="7">The sequence shown here is derived from an EMBL/GenBank/DDBJ whole genome shotgun (WGS) entry which is preliminary data.</text>
</comment>
<dbReference type="EMBL" id="JAFBBK010000001">
    <property type="protein sequence ID" value="MBM7413300.1"/>
    <property type="molecule type" value="Genomic_DNA"/>
</dbReference>
<reference evidence="7 8" key="1">
    <citation type="submission" date="2021-01" db="EMBL/GenBank/DDBJ databases">
        <title>Genomics of switchgrass bacterial isolates.</title>
        <authorList>
            <person name="Shade A."/>
        </authorList>
    </citation>
    <scope>NUCLEOTIDE SEQUENCE [LARGE SCALE GENOMIC DNA]</scope>
    <source>
        <strain evidence="7 8">PvP111</strain>
    </source>
</reference>
<dbReference type="Pfam" id="PF00126">
    <property type="entry name" value="HTH_1"/>
    <property type="match status" value="1"/>
</dbReference>
<accession>A0ABS2KNS6</accession>
<dbReference type="PANTHER" id="PTHR30346:SF28">
    <property type="entry name" value="HTH-TYPE TRANSCRIPTIONAL REGULATOR CYNR"/>
    <property type="match status" value="1"/>
</dbReference>
<keyword evidence="4" id="KW-0010">Activator</keyword>
<dbReference type="Proteomes" id="UP000703038">
    <property type="component" value="Unassembled WGS sequence"/>
</dbReference>
<dbReference type="Gene3D" id="1.10.10.10">
    <property type="entry name" value="Winged helix-like DNA-binding domain superfamily/Winged helix DNA-binding domain"/>
    <property type="match status" value="1"/>
</dbReference>